<protein>
    <submittedName>
        <fullName evidence="5">Dimer_Tnp_hAT domain-containing protein</fullName>
    </submittedName>
</protein>
<proteinExistence type="inferred from homology"/>
<evidence type="ECO:0000313" key="5">
    <source>
        <dbReference type="WBParaSite" id="ACAC_0000333101-mRNA-1"/>
    </source>
</evidence>
<organism evidence="4 5">
    <name type="scientific">Angiostrongylus cantonensis</name>
    <name type="common">Rat lungworm</name>
    <dbReference type="NCBI Taxonomy" id="6313"/>
    <lineage>
        <taxon>Eukaryota</taxon>
        <taxon>Metazoa</taxon>
        <taxon>Ecdysozoa</taxon>
        <taxon>Nematoda</taxon>
        <taxon>Chromadorea</taxon>
        <taxon>Rhabditida</taxon>
        <taxon>Rhabditina</taxon>
        <taxon>Rhabditomorpha</taxon>
        <taxon>Strongyloidea</taxon>
        <taxon>Metastrongylidae</taxon>
        <taxon>Angiostrongylus</taxon>
    </lineage>
</organism>
<dbReference type="Pfam" id="PF05760">
    <property type="entry name" value="IER"/>
    <property type="match status" value="1"/>
</dbReference>
<evidence type="ECO:0000256" key="2">
    <source>
        <dbReference type="SAM" id="Coils"/>
    </source>
</evidence>
<accession>A0A0K0CZX9</accession>
<name>A0A0K0CZX9_ANGCA</name>
<feature type="compositionally biased region" description="Basic residues" evidence="3">
    <location>
        <begin position="112"/>
        <end position="127"/>
    </location>
</feature>
<reference evidence="5" key="2">
    <citation type="submission" date="2017-02" db="UniProtKB">
        <authorList>
            <consortium name="WormBaseParasite"/>
        </authorList>
    </citation>
    <scope>IDENTIFICATION</scope>
</reference>
<dbReference type="InterPro" id="IPR008653">
    <property type="entry name" value="IER"/>
</dbReference>
<comment type="similarity">
    <text evidence="1">Belongs to the IER family.</text>
</comment>
<keyword evidence="2" id="KW-0175">Coiled coil</keyword>
<dbReference type="AlphaFoldDB" id="A0A0K0CZX9"/>
<dbReference type="Proteomes" id="UP000035642">
    <property type="component" value="Unassembled WGS sequence"/>
</dbReference>
<feature type="region of interest" description="Disordered" evidence="3">
    <location>
        <begin position="112"/>
        <end position="133"/>
    </location>
</feature>
<reference evidence="4" key="1">
    <citation type="submission" date="2012-09" db="EMBL/GenBank/DDBJ databases">
        <authorList>
            <person name="Martin A.A."/>
        </authorList>
    </citation>
    <scope>NUCLEOTIDE SEQUENCE</scope>
</reference>
<sequence>MDHPATSAQCIQFIRLSCTKIIAAKSQKGGAKLHRNLLIIHMVRRAKDYQNKLEDLEASTIESDDEAYVSPPLEFSVRDCDSETELCEAADEPLAFACEATEDIDDVANRCDRKRKAESRTPPYRKKTASDRAVPQLHSALVCK</sequence>
<dbReference type="WBParaSite" id="ACAC_0000333101-mRNA-1">
    <property type="protein sequence ID" value="ACAC_0000333101-mRNA-1"/>
    <property type="gene ID" value="ACAC_0000333101"/>
</dbReference>
<keyword evidence="4" id="KW-1185">Reference proteome</keyword>
<feature type="coiled-coil region" evidence="2">
    <location>
        <begin position="39"/>
        <end position="66"/>
    </location>
</feature>
<evidence type="ECO:0000313" key="4">
    <source>
        <dbReference type="Proteomes" id="UP000035642"/>
    </source>
</evidence>
<evidence type="ECO:0000256" key="3">
    <source>
        <dbReference type="SAM" id="MobiDB-lite"/>
    </source>
</evidence>
<evidence type="ECO:0000256" key="1">
    <source>
        <dbReference type="ARBA" id="ARBA00006186"/>
    </source>
</evidence>